<dbReference type="Gene3D" id="3.30.780.10">
    <property type="entry name" value="SUI1-like domain"/>
    <property type="match status" value="1"/>
</dbReference>
<evidence type="ECO:0000256" key="2">
    <source>
        <dbReference type="ARBA" id="ARBA00005677"/>
    </source>
</evidence>
<gene>
    <name evidence="7" type="ORF">LAQU0_S09e03378g</name>
</gene>
<evidence type="ECO:0000313" key="8">
    <source>
        <dbReference type="Proteomes" id="UP000236544"/>
    </source>
</evidence>
<protein>
    <recommendedName>
        <fullName evidence="6">Large ribosomal subunit protein mL49</fullName>
    </recommendedName>
</protein>
<dbReference type="InterPro" id="IPR007740">
    <property type="entry name" value="Ribosomal_mL49"/>
</dbReference>
<dbReference type="GO" id="GO:0006412">
    <property type="term" value="P:translation"/>
    <property type="evidence" value="ECO:0007669"/>
    <property type="project" value="InterPro"/>
</dbReference>
<proteinExistence type="inferred from homology"/>
<evidence type="ECO:0000256" key="1">
    <source>
        <dbReference type="ARBA" id="ARBA00004173"/>
    </source>
</evidence>
<evidence type="ECO:0000256" key="3">
    <source>
        <dbReference type="ARBA" id="ARBA00022980"/>
    </source>
</evidence>
<sequence>MLARLGLRTAGNQGGLIRSGLQTIKPAVRLASSGSDIKSGKPEDSRELSTLTEQEINDLSTAFEEQAFSVFPRLQDVKPEELVGFAKFGVQSYFIERSATGNLPVYTDFKRGGKVVTEVRKIHGDPVQLRNDLQERLSHLPKDSFKVMMQAKKIIIEGDVVKQVKEVLSSKF</sequence>
<keyword evidence="5" id="KW-0687">Ribonucleoprotein</keyword>
<keyword evidence="8" id="KW-1185">Reference proteome</keyword>
<comment type="similarity">
    <text evidence="2">Belongs to the mitochondrion-specific ribosomal protein mL49 family.</text>
</comment>
<accession>A0A0P1KTP1</accession>
<name>A0A0P1KTP1_9SACH</name>
<keyword evidence="4" id="KW-0496">Mitochondrion</keyword>
<evidence type="ECO:0000313" key="7">
    <source>
        <dbReference type="EMBL" id="CUS23376.1"/>
    </source>
</evidence>
<dbReference type="Pfam" id="PF05046">
    <property type="entry name" value="Img2"/>
    <property type="match status" value="1"/>
</dbReference>
<dbReference type="GO" id="GO:0003735">
    <property type="term" value="F:structural constituent of ribosome"/>
    <property type="evidence" value="ECO:0007669"/>
    <property type="project" value="InterPro"/>
</dbReference>
<dbReference type="OrthoDB" id="19439at2759"/>
<dbReference type="EMBL" id="LN890527">
    <property type="protein sequence ID" value="CUS23376.1"/>
    <property type="molecule type" value="Genomic_DNA"/>
</dbReference>
<reference evidence="8" key="1">
    <citation type="submission" date="2015-10" db="EMBL/GenBank/DDBJ databases">
        <authorList>
            <person name="Devillers H."/>
        </authorList>
    </citation>
    <scope>NUCLEOTIDE SEQUENCE [LARGE SCALE GENOMIC DNA]</scope>
</reference>
<dbReference type="AlphaFoldDB" id="A0A0P1KTP1"/>
<comment type="subcellular location">
    <subcellularLocation>
        <location evidence="1">Mitochondrion</location>
    </subcellularLocation>
</comment>
<dbReference type="GO" id="GO:0005762">
    <property type="term" value="C:mitochondrial large ribosomal subunit"/>
    <property type="evidence" value="ECO:0007669"/>
    <property type="project" value="TreeGrafter"/>
</dbReference>
<evidence type="ECO:0000256" key="4">
    <source>
        <dbReference type="ARBA" id="ARBA00023128"/>
    </source>
</evidence>
<dbReference type="Proteomes" id="UP000236544">
    <property type="component" value="Unassembled WGS sequence"/>
</dbReference>
<organism evidence="7 8">
    <name type="scientific">Lachancea quebecensis</name>
    <dbReference type="NCBI Taxonomy" id="1654605"/>
    <lineage>
        <taxon>Eukaryota</taxon>
        <taxon>Fungi</taxon>
        <taxon>Dikarya</taxon>
        <taxon>Ascomycota</taxon>
        <taxon>Saccharomycotina</taxon>
        <taxon>Saccharomycetes</taxon>
        <taxon>Saccharomycetales</taxon>
        <taxon>Saccharomycetaceae</taxon>
        <taxon>Lachancea</taxon>
    </lineage>
</organism>
<dbReference type="PANTHER" id="PTHR13477">
    <property type="entry name" value="MITOCHONDRIAL 39S RIBOSOMAL PROTEIN L49"/>
    <property type="match status" value="1"/>
</dbReference>
<keyword evidence="3" id="KW-0689">Ribosomal protein</keyword>
<evidence type="ECO:0000256" key="6">
    <source>
        <dbReference type="ARBA" id="ARBA00035191"/>
    </source>
</evidence>
<evidence type="ECO:0000256" key="5">
    <source>
        <dbReference type="ARBA" id="ARBA00023274"/>
    </source>
</evidence>
<dbReference type="PANTHER" id="PTHR13477:SF0">
    <property type="entry name" value="LARGE RIBOSOMAL SUBUNIT PROTEIN ML49"/>
    <property type="match status" value="1"/>
</dbReference>